<evidence type="ECO:0000313" key="1">
    <source>
        <dbReference type="EMBL" id="MBA0820191.1"/>
    </source>
</evidence>
<comment type="caution">
    <text evidence="1">The sequence shown here is derived from an EMBL/GenBank/DDBJ whole genome shotgun (WGS) entry which is preliminary data.</text>
</comment>
<accession>A0A7J9IDI0</accession>
<sequence>MVLGRNVLGAELRMRPLFIPIKIALHLGRSSLLVV</sequence>
<protein>
    <submittedName>
        <fullName evidence="1">Uncharacterized protein</fullName>
    </submittedName>
</protein>
<keyword evidence="2" id="KW-1185">Reference proteome</keyword>
<dbReference type="Proteomes" id="UP000593560">
    <property type="component" value="Unassembled WGS sequence"/>
</dbReference>
<name>A0A7J9IDI0_9ROSI</name>
<proteinExistence type="predicted"/>
<evidence type="ECO:0000313" key="2">
    <source>
        <dbReference type="Proteomes" id="UP000593560"/>
    </source>
</evidence>
<organism evidence="1 2">
    <name type="scientific">Gossypium harknessii</name>
    <dbReference type="NCBI Taxonomy" id="34285"/>
    <lineage>
        <taxon>Eukaryota</taxon>
        <taxon>Viridiplantae</taxon>
        <taxon>Streptophyta</taxon>
        <taxon>Embryophyta</taxon>
        <taxon>Tracheophyta</taxon>
        <taxon>Spermatophyta</taxon>
        <taxon>Magnoliopsida</taxon>
        <taxon>eudicotyledons</taxon>
        <taxon>Gunneridae</taxon>
        <taxon>Pentapetalae</taxon>
        <taxon>rosids</taxon>
        <taxon>malvids</taxon>
        <taxon>Malvales</taxon>
        <taxon>Malvaceae</taxon>
        <taxon>Malvoideae</taxon>
        <taxon>Gossypium</taxon>
    </lineage>
</organism>
<reference evidence="1 2" key="1">
    <citation type="journal article" date="2019" name="Genome Biol. Evol.">
        <title>Insights into the evolution of the New World diploid cottons (Gossypium, subgenus Houzingenia) based on genome sequencing.</title>
        <authorList>
            <person name="Grover C.E."/>
            <person name="Arick M.A. 2nd"/>
            <person name="Thrash A."/>
            <person name="Conover J.L."/>
            <person name="Sanders W.S."/>
            <person name="Peterson D.G."/>
            <person name="Frelichowski J.E."/>
            <person name="Scheffler J.A."/>
            <person name="Scheffler B.E."/>
            <person name="Wendel J.F."/>
        </authorList>
    </citation>
    <scope>NUCLEOTIDE SEQUENCE [LARGE SCALE GENOMIC DNA]</scope>
    <source>
        <strain evidence="1">0</strain>
        <tissue evidence="1">Leaf</tissue>
    </source>
</reference>
<gene>
    <name evidence="1" type="ORF">Gohar_021573</name>
</gene>
<dbReference type="AlphaFoldDB" id="A0A7J9IDI0"/>
<dbReference type="EMBL" id="JABFAD010333654">
    <property type="protein sequence ID" value="MBA0820191.1"/>
    <property type="molecule type" value="Genomic_DNA"/>
</dbReference>